<name>A0AAI9Y7M6_9PEZI</name>
<keyword evidence="2" id="KW-1185">Reference proteome</keyword>
<organism evidence="1 2">
    <name type="scientific">Colletotrichum cuscutae</name>
    <dbReference type="NCBI Taxonomy" id="1209917"/>
    <lineage>
        <taxon>Eukaryota</taxon>
        <taxon>Fungi</taxon>
        <taxon>Dikarya</taxon>
        <taxon>Ascomycota</taxon>
        <taxon>Pezizomycotina</taxon>
        <taxon>Sordariomycetes</taxon>
        <taxon>Hypocreomycetidae</taxon>
        <taxon>Glomerellales</taxon>
        <taxon>Glomerellaceae</taxon>
        <taxon>Colletotrichum</taxon>
        <taxon>Colletotrichum acutatum species complex</taxon>
    </lineage>
</organism>
<dbReference type="EMBL" id="MPDP01000093">
    <property type="protein sequence ID" value="KAK1482096.1"/>
    <property type="molecule type" value="Genomic_DNA"/>
</dbReference>
<gene>
    <name evidence="1" type="ORF">CCUS01_15846</name>
</gene>
<proteinExistence type="predicted"/>
<reference evidence="1" key="1">
    <citation type="submission" date="2016-11" db="EMBL/GenBank/DDBJ databases">
        <title>The genome sequence of Colletotrichum cuscutae.</title>
        <authorList>
            <person name="Baroncelli R."/>
        </authorList>
    </citation>
    <scope>NUCLEOTIDE SEQUENCE</scope>
    <source>
        <strain evidence="1">IMI 304802</strain>
    </source>
</reference>
<sequence>MFSAFARCSGVSMDTPTGGVPKSACLCFADGITESLNEMCKGKGFERSLILSSPMRHPIYRQNDNFSLFTNSFF</sequence>
<accession>A0AAI9Y7M6</accession>
<protein>
    <submittedName>
        <fullName evidence="1">Uncharacterized protein</fullName>
    </submittedName>
</protein>
<evidence type="ECO:0000313" key="2">
    <source>
        <dbReference type="Proteomes" id="UP001239213"/>
    </source>
</evidence>
<dbReference type="AlphaFoldDB" id="A0AAI9Y7M6"/>
<evidence type="ECO:0000313" key="1">
    <source>
        <dbReference type="EMBL" id="KAK1482096.1"/>
    </source>
</evidence>
<comment type="caution">
    <text evidence="1">The sequence shown here is derived from an EMBL/GenBank/DDBJ whole genome shotgun (WGS) entry which is preliminary data.</text>
</comment>
<dbReference type="Proteomes" id="UP001239213">
    <property type="component" value="Unassembled WGS sequence"/>
</dbReference>